<dbReference type="Pfam" id="PF00753">
    <property type="entry name" value="Lactamase_B"/>
    <property type="match status" value="1"/>
</dbReference>
<protein>
    <submittedName>
        <fullName evidence="8">DNA internalization-related competence protein ComEC/Rec2</fullName>
    </submittedName>
</protein>
<feature type="transmembrane region" description="Helical" evidence="6">
    <location>
        <begin position="338"/>
        <end position="369"/>
    </location>
</feature>
<feature type="transmembrane region" description="Helical" evidence="6">
    <location>
        <begin position="415"/>
        <end position="437"/>
    </location>
</feature>
<dbReference type="InterPro" id="IPR004477">
    <property type="entry name" value="ComEC_N"/>
</dbReference>
<dbReference type="InterPro" id="IPR036866">
    <property type="entry name" value="RibonucZ/Hydroxyglut_hydro"/>
</dbReference>
<dbReference type="EMBL" id="CP013235">
    <property type="protein sequence ID" value="AMP09368.1"/>
    <property type="molecule type" value="Genomic_DNA"/>
</dbReference>
<evidence type="ECO:0000256" key="2">
    <source>
        <dbReference type="ARBA" id="ARBA00022475"/>
    </source>
</evidence>
<dbReference type="InterPro" id="IPR025405">
    <property type="entry name" value="DUF4131"/>
</dbReference>
<dbReference type="Gene3D" id="3.60.15.10">
    <property type="entry name" value="Ribonuclease Z/Hydroxyacylglutathione hydrolase-like"/>
    <property type="match status" value="1"/>
</dbReference>
<dbReference type="AlphaFoldDB" id="A0A127PNT6"/>
<feature type="transmembrane region" description="Helical" evidence="6">
    <location>
        <begin position="501"/>
        <end position="524"/>
    </location>
</feature>
<dbReference type="InterPro" id="IPR035681">
    <property type="entry name" value="ComA-like_MBL"/>
</dbReference>
<keyword evidence="2" id="KW-1003">Cell membrane</keyword>
<feature type="transmembrane region" description="Helical" evidence="6">
    <location>
        <begin position="25"/>
        <end position="43"/>
    </location>
</feature>
<dbReference type="SUPFAM" id="SSF56281">
    <property type="entry name" value="Metallo-hydrolase/oxidoreductase"/>
    <property type="match status" value="1"/>
</dbReference>
<comment type="subcellular location">
    <subcellularLocation>
        <location evidence="1">Cell membrane</location>
        <topology evidence="1">Multi-pass membrane protein</topology>
    </subcellularLocation>
</comment>
<keyword evidence="5 6" id="KW-0472">Membrane</keyword>
<organism evidence="8 9">
    <name type="scientific">Collimonas arenae</name>
    <dbReference type="NCBI Taxonomy" id="279058"/>
    <lineage>
        <taxon>Bacteria</taxon>
        <taxon>Pseudomonadati</taxon>
        <taxon>Pseudomonadota</taxon>
        <taxon>Betaproteobacteria</taxon>
        <taxon>Burkholderiales</taxon>
        <taxon>Oxalobacteraceae</taxon>
        <taxon>Collimonas</taxon>
    </lineage>
</organism>
<dbReference type="PANTHER" id="PTHR30619:SF1">
    <property type="entry name" value="RECOMBINATION PROTEIN 2"/>
    <property type="match status" value="1"/>
</dbReference>
<dbReference type="GO" id="GO:0030420">
    <property type="term" value="P:establishment of competence for transformation"/>
    <property type="evidence" value="ECO:0007669"/>
    <property type="project" value="InterPro"/>
</dbReference>
<feature type="transmembrane region" description="Helical" evidence="6">
    <location>
        <begin position="375"/>
        <end position="394"/>
    </location>
</feature>
<name>A0A127PNT6_9BURK</name>
<reference evidence="8 9" key="1">
    <citation type="submission" date="2015-11" db="EMBL/GenBank/DDBJ databases">
        <title>Exploring the genomic traits of fungus-feeding bacterial genus Collimonas.</title>
        <authorList>
            <person name="Song C."/>
            <person name="Schmidt R."/>
            <person name="de Jager V."/>
            <person name="Krzyzanowska D."/>
            <person name="Jongedijk E."/>
            <person name="Cankar K."/>
            <person name="Beekwilder J."/>
            <person name="van Veen A."/>
            <person name="de Boer W."/>
            <person name="van Veen J.A."/>
            <person name="Garbeva P."/>
        </authorList>
    </citation>
    <scope>NUCLEOTIDE SEQUENCE [LARGE SCALE GENOMIC DNA]</scope>
    <source>
        <strain evidence="8 9">Ter282</strain>
    </source>
</reference>
<dbReference type="NCBIfam" id="TIGR00360">
    <property type="entry name" value="ComEC_N-term"/>
    <property type="match status" value="1"/>
</dbReference>
<evidence type="ECO:0000256" key="1">
    <source>
        <dbReference type="ARBA" id="ARBA00004651"/>
    </source>
</evidence>
<keyword evidence="4 6" id="KW-1133">Transmembrane helix</keyword>
<feature type="transmembrane region" description="Helical" evidence="6">
    <location>
        <begin position="269"/>
        <end position="292"/>
    </location>
</feature>
<feature type="transmembrane region" description="Helical" evidence="6">
    <location>
        <begin position="449"/>
        <end position="469"/>
    </location>
</feature>
<accession>A0A127PNT6</accession>
<evidence type="ECO:0000256" key="4">
    <source>
        <dbReference type="ARBA" id="ARBA00022989"/>
    </source>
</evidence>
<evidence type="ECO:0000259" key="7">
    <source>
        <dbReference type="SMART" id="SM00849"/>
    </source>
</evidence>
<dbReference type="InterPro" id="IPR052159">
    <property type="entry name" value="Competence_DNA_uptake"/>
</dbReference>
<dbReference type="SMART" id="SM00849">
    <property type="entry name" value="Lactamase_B"/>
    <property type="match status" value="1"/>
</dbReference>
<dbReference type="Proteomes" id="UP000071778">
    <property type="component" value="Chromosome"/>
</dbReference>
<dbReference type="PROSITE" id="PS51257">
    <property type="entry name" value="PROKAR_LIPOPROTEIN"/>
    <property type="match status" value="1"/>
</dbReference>
<dbReference type="Pfam" id="PF03772">
    <property type="entry name" value="Competence"/>
    <property type="match status" value="1"/>
</dbReference>
<feature type="transmembrane region" description="Helical" evidence="6">
    <location>
        <begin position="312"/>
        <end position="331"/>
    </location>
</feature>
<dbReference type="Pfam" id="PF13567">
    <property type="entry name" value="DUF4131"/>
    <property type="match status" value="1"/>
</dbReference>
<evidence type="ECO:0000313" key="8">
    <source>
        <dbReference type="EMBL" id="AMP09368.1"/>
    </source>
</evidence>
<evidence type="ECO:0000256" key="6">
    <source>
        <dbReference type="SAM" id="Phobius"/>
    </source>
</evidence>
<dbReference type="OrthoDB" id="9761531at2"/>
<dbReference type="GO" id="GO:0005886">
    <property type="term" value="C:plasma membrane"/>
    <property type="evidence" value="ECO:0007669"/>
    <property type="project" value="UniProtKB-SubCell"/>
</dbReference>
<dbReference type="CDD" id="cd07731">
    <property type="entry name" value="ComA-like_MBL-fold"/>
    <property type="match status" value="1"/>
</dbReference>
<feature type="transmembrane region" description="Helical" evidence="6">
    <location>
        <begin position="476"/>
        <end position="495"/>
    </location>
</feature>
<evidence type="ECO:0000256" key="5">
    <source>
        <dbReference type="ARBA" id="ARBA00023136"/>
    </source>
</evidence>
<gene>
    <name evidence="8" type="ORF">CAter282_1582</name>
</gene>
<proteinExistence type="predicted"/>
<keyword evidence="3 6" id="KW-0812">Transmembrane</keyword>
<dbReference type="InterPro" id="IPR001279">
    <property type="entry name" value="Metallo-B-lactamas"/>
</dbReference>
<dbReference type="PATRIC" id="fig|279058.17.peg.1691"/>
<dbReference type="PANTHER" id="PTHR30619">
    <property type="entry name" value="DNA INTERNALIZATION/COMPETENCE PROTEIN COMEC/REC2"/>
    <property type="match status" value="1"/>
</dbReference>
<feature type="domain" description="Metallo-beta-lactamase" evidence="7">
    <location>
        <begin position="564"/>
        <end position="763"/>
    </location>
</feature>
<feature type="transmembrane region" description="Helical" evidence="6">
    <location>
        <begin position="55"/>
        <end position="74"/>
    </location>
</feature>
<evidence type="ECO:0000256" key="3">
    <source>
        <dbReference type="ARBA" id="ARBA00022692"/>
    </source>
</evidence>
<dbReference type="NCBIfam" id="TIGR00361">
    <property type="entry name" value="ComEC_Rec2"/>
    <property type="match status" value="1"/>
</dbReference>
<evidence type="ECO:0000313" key="9">
    <source>
        <dbReference type="Proteomes" id="UP000071778"/>
    </source>
</evidence>
<dbReference type="InterPro" id="IPR004797">
    <property type="entry name" value="Competence_ComEC/Rec2"/>
</dbReference>
<sequence length="818" mass="89165">MRCAIIGFALGVVFLQIQPALPASWMLSCLLVLATALFIVAGIVGRRHVTLSAKFLAGAIFGFAWAGLFAQYYLRQELPPQWEGRDITLIGTVDSLPSHFERGVGFTFAVEQVLARDGETPVVPERVSLAWYRPGTHTTAAPDDMDETNLSLLQAGSRWRLTVRLKRPHGNANPHLFDYEAWLLERNLRATGYVRSDRKQQLKNQMLAAFVASPRNLIEAARGNLRDRILHALPDHRYAGVLVALVIGDQRAIDQSDWEVFNRTGVSHLVAISGLHITMIAALFAAVMGGLWRRSFFTDARLPLLLPAQKVAALSGALAAFVYVLLAGFGVPAQRTLYMLLVVALALWSGRIISISHVLCVALALVLLIDPWAVLWPGFWLSFFAVGVILYTGLGRMQAGAAEQASRAGNWLRGVKAAGMTQYAVTIGLLPLTVLLFGRISLIGPLANAVAIPVIGLAVTPLALAACVLPAPLSNWLLIAAHALVEQLAGVLAWMSSMPFAVWQAAVPSPWTIAIALLATLWILAPRGWPLRWLALCGWLPLLVDSGSRPGAGEMWVTALDVGQGMAVLVETPERRLLYDTGPGYGGKSDAGNRVIVPYLRARGIDALDALIVSHADIDHSGGALSVMAGIEVATVYSSLAAAHPIAVTAADHRRCREGQTWQWGDTRFEMLYPRPEHYAAQPAKKISKPNAVSCTIKITHGDHVVLLPGDIEAPQERELIASHAGQLKATVLLAPHHGSGTSSTAAFLSEVDPQIALFQVGYRNRFRHPKLQVLERYRDLGIKILRNDEDGAILLKFDTDVSAATYREQHRRYWYGR</sequence>
<keyword evidence="9" id="KW-1185">Reference proteome</keyword>